<dbReference type="PANTHER" id="PTHR47287">
    <property type="entry name" value="C2H2 AND C2HC ZINC FINGERS SUPERFAMILY PROTEIN"/>
    <property type="match status" value="1"/>
</dbReference>
<comment type="caution">
    <text evidence="9">The sequence shown here is derived from an EMBL/GenBank/DDBJ whole genome shotgun (WGS) entry which is preliminary data.</text>
</comment>
<dbReference type="Proteomes" id="UP001177140">
    <property type="component" value="Unassembled WGS sequence"/>
</dbReference>
<reference evidence="9" key="1">
    <citation type="submission" date="2022-03" db="EMBL/GenBank/DDBJ databases">
        <title>A functionally conserved STORR gene fusion in Papaver species that diverged 16.8 million years ago.</title>
        <authorList>
            <person name="Catania T."/>
        </authorList>
    </citation>
    <scope>NUCLEOTIDE SEQUENCE</scope>
    <source>
        <strain evidence="9">S-191538</strain>
    </source>
</reference>
<evidence type="ECO:0000313" key="9">
    <source>
        <dbReference type="EMBL" id="MCL7042667.1"/>
    </source>
</evidence>
<evidence type="ECO:0000256" key="4">
    <source>
        <dbReference type="ARBA" id="ARBA00022833"/>
    </source>
</evidence>
<dbReference type="InterPro" id="IPR036236">
    <property type="entry name" value="Znf_C2H2_sf"/>
</dbReference>
<feature type="compositionally biased region" description="Gly residues" evidence="7">
    <location>
        <begin position="264"/>
        <end position="273"/>
    </location>
</feature>
<feature type="region of interest" description="Disordered" evidence="7">
    <location>
        <begin position="263"/>
        <end position="291"/>
    </location>
</feature>
<proteinExistence type="predicted"/>
<dbReference type="SUPFAM" id="SSF57667">
    <property type="entry name" value="beta-beta-alpha zinc fingers"/>
    <property type="match status" value="1"/>
</dbReference>
<dbReference type="PROSITE" id="PS00028">
    <property type="entry name" value="ZINC_FINGER_C2H2_1"/>
    <property type="match status" value="1"/>
</dbReference>
<sequence length="297" mass="33261">MEETQPTEPSVSYTSSSMSPLHEMINSSDKENPSRYNRNQLVEELDNIDLDRDFSISTENSEIGLVQELNLIENLNVCLSSSTDKNDEENGELDEELPRVYSCTYCPKKFYNSQALGGHQNAHKRQRATAQRDRLLRKAAAAATFGYMHHYHPYNHHRYEFSSMGYSPLQGSFTSNYNRLFGVQDHSMMNKPSSSSCLIPSSSFRPHHQLDRQHHPGWTASQQPTIVDRQPTITGRLMSSLPRSIPCFPRFHKEGIGGSFLLQGGCGGGGSGGDSRTSPSSNQEDSEKIDLALRLSV</sequence>
<feature type="compositionally biased region" description="Low complexity" evidence="7">
    <location>
        <begin position="10"/>
        <end position="19"/>
    </location>
</feature>
<comment type="subcellular location">
    <subcellularLocation>
        <location evidence="1">Nucleus</location>
    </subcellularLocation>
</comment>
<feature type="domain" description="C2H2-type" evidence="8">
    <location>
        <begin position="101"/>
        <end position="128"/>
    </location>
</feature>
<keyword evidence="5" id="KW-0539">Nucleus</keyword>
<evidence type="ECO:0000256" key="2">
    <source>
        <dbReference type="ARBA" id="ARBA00022723"/>
    </source>
</evidence>
<dbReference type="EMBL" id="JAJJMA010237866">
    <property type="protein sequence ID" value="MCL7042667.1"/>
    <property type="molecule type" value="Genomic_DNA"/>
</dbReference>
<keyword evidence="10" id="KW-1185">Reference proteome</keyword>
<evidence type="ECO:0000256" key="1">
    <source>
        <dbReference type="ARBA" id="ARBA00004123"/>
    </source>
</evidence>
<keyword evidence="3 6" id="KW-0863">Zinc-finger</keyword>
<evidence type="ECO:0000313" key="10">
    <source>
        <dbReference type="Proteomes" id="UP001177140"/>
    </source>
</evidence>
<dbReference type="Gene3D" id="3.30.160.60">
    <property type="entry name" value="Classic Zinc Finger"/>
    <property type="match status" value="1"/>
</dbReference>
<evidence type="ECO:0000256" key="7">
    <source>
        <dbReference type="SAM" id="MobiDB-lite"/>
    </source>
</evidence>
<evidence type="ECO:0000256" key="5">
    <source>
        <dbReference type="ARBA" id="ARBA00023242"/>
    </source>
</evidence>
<keyword evidence="4" id="KW-0862">Zinc</keyword>
<name>A0AA41VJW8_PAPNU</name>
<evidence type="ECO:0000256" key="3">
    <source>
        <dbReference type="ARBA" id="ARBA00022771"/>
    </source>
</evidence>
<gene>
    <name evidence="9" type="ORF">MKW94_014069</name>
</gene>
<feature type="region of interest" description="Disordered" evidence="7">
    <location>
        <begin position="1"/>
        <end position="34"/>
    </location>
</feature>
<dbReference type="PROSITE" id="PS50157">
    <property type="entry name" value="ZINC_FINGER_C2H2_2"/>
    <property type="match status" value="1"/>
</dbReference>
<dbReference type="InterPro" id="IPR013087">
    <property type="entry name" value="Znf_C2H2_type"/>
</dbReference>
<dbReference type="AlphaFoldDB" id="A0AA41VJW8"/>
<accession>A0AA41VJW8</accession>
<organism evidence="9 10">
    <name type="scientific">Papaver nudicaule</name>
    <name type="common">Iceland poppy</name>
    <dbReference type="NCBI Taxonomy" id="74823"/>
    <lineage>
        <taxon>Eukaryota</taxon>
        <taxon>Viridiplantae</taxon>
        <taxon>Streptophyta</taxon>
        <taxon>Embryophyta</taxon>
        <taxon>Tracheophyta</taxon>
        <taxon>Spermatophyta</taxon>
        <taxon>Magnoliopsida</taxon>
        <taxon>Ranunculales</taxon>
        <taxon>Papaveraceae</taxon>
        <taxon>Papaveroideae</taxon>
        <taxon>Papaver</taxon>
    </lineage>
</organism>
<dbReference type="GO" id="GO:0005634">
    <property type="term" value="C:nucleus"/>
    <property type="evidence" value="ECO:0007669"/>
    <property type="project" value="UniProtKB-SubCell"/>
</dbReference>
<evidence type="ECO:0000259" key="8">
    <source>
        <dbReference type="PROSITE" id="PS50157"/>
    </source>
</evidence>
<keyword evidence="2" id="KW-0479">Metal-binding</keyword>
<protein>
    <recommendedName>
        <fullName evidence="8">C2H2-type domain-containing protein</fullName>
    </recommendedName>
</protein>
<dbReference type="PANTHER" id="PTHR47287:SF15">
    <property type="entry name" value="ZINC FINGER PROTEIN 3-LIKE"/>
    <property type="match status" value="1"/>
</dbReference>
<evidence type="ECO:0000256" key="6">
    <source>
        <dbReference type="PROSITE-ProRule" id="PRU00042"/>
    </source>
</evidence>
<dbReference type="GO" id="GO:0009788">
    <property type="term" value="P:negative regulation of abscisic acid-activated signaling pathway"/>
    <property type="evidence" value="ECO:0007669"/>
    <property type="project" value="InterPro"/>
</dbReference>
<dbReference type="GO" id="GO:0008270">
    <property type="term" value="F:zinc ion binding"/>
    <property type="evidence" value="ECO:0007669"/>
    <property type="project" value="UniProtKB-KW"/>
</dbReference>
<dbReference type="InterPro" id="IPR044246">
    <property type="entry name" value="ZFP3-like"/>
</dbReference>